<accession>A0ABW1M481</accession>
<feature type="region of interest" description="Disordered" evidence="2">
    <location>
        <begin position="160"/>
        <end position="219"/>
    </location>
</feature>
<keyword evidence="4" id="KW-0547">Nucleotide-binding</keyword>
<keyword evidence="1" id="KW-0418">Kinase</keyword>
<feature type="compositionally biased region" description="Basic and acidic residues" evidence="2">
    <location>
        <begin position="95"/>
        <end position="107"/>
    </location>
</feature>
<keyword evidence="1" id="KW-0723">Serine/threonine-protein kinase</keyword>
<dbReference type="Gene3D" id="3.30.565.10">
    <property type="entry name" value="Histidine kinase-like ATPase, C-terminal domain"/>
    <property type="match status" value="1"/>
</dbReference>
<dbReference type="PANTHER" id="PTHR35526:SF3">
    <property type="entry name" value="ANTI-SIGMA-F FACTOR RSBW"/>
    <property type="match status" value="1"/>
</dbReference>
<evidence type="ECO:0000259" key="3">
    <source>
        <dbReference type="Pfam" id="PF13581"/>
    </source>
</evidence>
<evidence type="ECO:0000256" key="2">
    <source>
        <dbReference type="SAM" id="MobiDB-lite"/>
    </source>
</evidence>
<dbReference type="PANTHER" id="PTHR35526">
    <property type="entry name" value="ANTI-SIGMA-F FACTOR RSBW-RELATED"/>
    <property type="match status" value="1"/>
</dbReference>
<evidence type="ECO:0000256" key="1">
    <source>
        <dbReference type="ARBA" id="ARBA00022527"/>
    </source>
</evidence>
<keyword evidence="1" id="KW-0808">Transferase</keyword>
<gene>
    <name evidence="4" type="ORF">ACFP50_22740</name>
</gene>
<reference evidence="5" key="1">
    <citation type="journal article" date="2019" name="Int. J. Syst. Evol. Microbiol.">
        <title>The Global Catalogue of Microorganisms (GCM) 10K type strain sequencing project: providing services to taxonomists for standard genome sequencing and annotation.</title>
        <authorList>
            <consortium name="The Broad Institute Genomics Platform"/>
            <consortium name="The Broad Institute Genome Sequencing Center for Infectious Disease"/>
            <person name="Wu L."/>
            <person name="Ma J."/>
        </authorList>
    </citation>
    <scope>NUCLEOTIDE SEQUENCE [LARGE SCALE GENOMIC DNA]</scope>
    <source>
        <strain evidence="5">JCM 12763</strain>
    </source>
</reference>
<dbReference type="RefSeq" id="WP_386400683.1">
    <property type="nucleotide sequence ID" value="NZ_JBHSPT010000051.1"/>
</dbReference>
<feature type="compositionally biased region" description="Basic and acidic residues" evidence="2">
    <location>
        <begin position="185"/>
        <end position="196"/>
    </location>
</feature>
<dbReference type="Proteomes" id="UP001596242">
    <property type="component" value="Unassembled WGS sequence"/>
</dbReference>
<dbReference type="InterPro" id="IPR003594">
    <property type="entry name" value="HATPase_dom"/>
</dbReference>
<dbReference type="CDD" id="cd16936">
    <property type="entry name" value="HATPase_RsbW-like"/>
    <property type="match status" value="1"/>
</dbReference>
<keyword evidence="4" id="KW-0067">ATP-binding</keyword>
<sequence>MHSPSPQRHRLLSTGPTAPAEFALSFTSTPRGARLARLFVAHRLDTWGHPYTGDVNETLTLIAAELCANAVRHGRVPGRDFHVRLTTEADGGRLRVEVSDTRAERRPAVTAPADSDAEPAAASSSSPPWPTTGASPTAAPAPARRCGPCWRRRRAVGRALSGRHLWQPHAGLPTSPSPRGTSQRKSNERRQIKPNDQRFPSADQTSEAGVTSRGFGLSRVRGCPAPGARLETIFFGEEVIFFSKTDMPPVQPFLPMRRQTRRWT</sequence>
<dbReference type="EMBL" id="JBHSPT010000051">
    <property type="protein sequence ID" value="MFC6058166.1"/>
    <property type="molecule type" value="Genomic_DNA"/>
</dbReference>
<evidence type="ECO:0000313" key="5">
    <source>
        <dbReference type="Proteomes" id="UP001596242"/>
    </source>
</evidence>
<feature type="domain" description="Histidine kinase/HSP90-like ATPase" evidence="3">
    <location>
        <begin position="26"/>
        <end position="116"/>
    </location>
</feature>
<keyword evidence="5" id="KW-1185">Reference proteome</keyword>
<protein>
    <submittedName>
        <fullName evidence="4">ATP-binding protein</fullName>
    </submittedName>
</protein>
<dbReference type="InterPro" id="IPR036890">
    <property type="entry name" value="HATPase_C_sf"/>
</dbReference>
<dbReference type="InterPro" id="IPR050267">
    <property type="entry name" value="Anti-sigma-factor_SerPK"/>
</dbReference>
<dbReference type="SUPFAM" id="SSF55874">
    <property type="entry name" value="ATPase domain of HSP90 chaperone/DNA topoisomerase II/histidine kinase"/>
    <property type="match status" value="1"/>
</dbReference>
<dbReference type="GO" id="GO:0005524">
    <property type="term" value="F:ATP binding"/>
    <property type="evidence" value="ECO:0007669"/>
    <property type="project" value="UniProtKB-KW"/>
</dbReference>
<feature type="region of interest" description="Disordered" evidence="2">
    <location>
        <begin position="95"/>
        <end position="145"/>
    </location>
</feature>
<evidence type="ECO:0000313" key="4">
    <source>
        <dbReference type="EMBL" id="MFC6058166.1"/>
    </source>
</evidence>
<proteinExistence type="predicted"/>
<organism evidence="4 5">
    <name type="scientific">Streptomyces pratens</name>
    <dbReference type="NCBI Taxonomy" id="887456"/>
    <lineage>
        <taxon>Bacteria</taxon>
        <taxon>Bacillati</taxon>
        <taxon>Actinomycetota</taxon>
        <taxon>Actinomycetes</taxon>
        <taxon>Kitasatosporales</taxon>
        <taxon>Streptomycetaceae</taxon>
        <taxon>Streptomyces</taxon>
    </lineage>
</organism>
<feature type="compositionally biased region" description="Low complexity" evidence="2">
    <location>
        <begin position="110"/>
        <end position="145"/>
    </location>
</feature>
<comment type="caution">
    <text evidence="4">The sequence shown here is derived from an EMBL/GenBank/DDBJ whole genome shotgun (WGS) entry which is preliminary data.</text>
</comment>
<name>A0ABW1M481_9ACTN</name>
<dbReference type="Pfam" id="PF13581">
    <property type="entry name" value="HATPase_c_2"/>
    <property type="match status" value="1"/>
</dbReference>